<reference evidence="8 9" key="1">
    <citation type="submission" date="2020-04" db="EMBL/GenBank/DDBJ databases">
        <authorList>
            <person name="De Canck E."/>
        </authorList>
    </citation>
    <scope>NUCLEOTIDE SEQUENCE [LARGE SCALE GENOMIC DNA]</scope>
    <source>
        <strain evidence="8 9">LMG 26845</strain>
    </source>
</reference>
<dbReference type="EMBL" id="CADIJR010000002">
    <property type="protein sequence ID" value="CAB3627944.1"/>
    <property type="molecule type" value="Genomic_DNA"/>
</dbReference>
<evidence type="ECO:0000313" key="8">
    <source>
        <dbReference type="EMBL" id="CAB3627944.1"/>
    </source>
</evidence>
<gene>
    <name evidence="8" type="primary">xerC_2</name>
    <name evidence="8" type="ORF">LMG26845_00516</name>
</gene>
<dbReference type="Gene3D" id="1.10.443.10">
    <property type="entry name" value="Intergrase catalytic core"/>
    <property type="match status" value="1"/>
</dbReference>
<dbReference type="Pfam" id="PF00589">
    <property type="entry name" value="Phage_integrase"/>
    <property type="match status" value="1"/>
</dbReference>
<dbReference type="InterPro" id="IPR013762">
    <property type="entry name" value="Integrase-like_cat_sf"/>
</dbReference>
<sequence>MGRKPTRNRLPPGMRARHRGAKTYYYFDLGGKPRKEEPLGSDFVEAMRRWGQLTQQSVGAAGQVTFRQAANRYFADIVPTKAPRTQDGNQIELEFLCEIFDKPPVALELIKPVHVTRYIRWRMGKAADWFREKGREVPPDAGHVRANREIALFSAIFNYAREIGLTDAPNPAQGVRKNKERGRDTYVEDDTYAQVWKAADEPLQDAMDLAYLAGQRPADTLRFLETDMRDGFLHVRQGKTAQKLRIEITGELAQVVDRIKARKARYRADNKVVSLYLVVNESGLPLTAGALRDRFDKARQAAGVPKAAFQFRDLRAKAGTDKTEAAGDIRQAQKQLGHGSVTTTEKYVRRRKGDKAAPTR</sequence>
<dbReference type="GO" id="GO:0015074">
    <property type="term" value="P:DNA integration"/>
    <property type="evidence" value="ECO:0007669"/>
    <property type="project" value="UniProtKB-KW"/>
</dbReference>
<feature type="domain" description="Tyr recombinase" evidence="6">
    <location>
        <begin position="181"/>
        <end position="360"/>
    </location>
</feature>
<name>A0A6J5A1L0_9BURK</name>
<dbReference type="Gene3D" id="1.10.150.130">
    <property type="match status" value="1"/>
</dbReference>
<evidence type="ECO:0000256" key="4">
    <source>
        <dbReference type="PROSITE-ProRule" id="PRU01248"/>
    </source>
</evidence>
<dbReference type="InterPro" id="IPR002104">
    <property type="entry name" value="Integrase_catalytic"/>
</dbReference>
<accession>A0A6J5A1L0</accession>
<keyword evidence="2 4" id="KW-0238">DNA-binding</keyword>
<evidence type="ECO:0000256" key="3">
    <source>
        <dbReference type="ARBA" id="ARBA00023172"/>
    </source>
</evidence>
<dbReference type="GO" id="GO:0006310">
    <property type="term" value="P:DNA recombination"/>
    <property type="evidence" value="ECO:0007669"/>
    <property type="project" value="UniProtKB-KW"/>
</dbReference>
<dbReference type="RefSeq" id="WP_054434302.1">
    <property type="nucleotide sequence ID" value="NZ_CADIJR010000002.1"/>
</dbReference>
<evidence type="ECO:0000259" key="6">
    <source>
        <dbReference type="PROSITE" id="PS51898"/>
    </source>
</evidence>
<protein>
    <submittedName>
        <fullName evidence="8">Tyrosine recombinase XerC</fullName>
    </submittedName>
</protein>
<evidence type="ECO:0000313" key="9">
    <source>
        <dbReference type="Proteomes" id="UP000507979"/>
    </source>
</evidence>
<keyword evidence="1" id="KW-0229">DNA integration</keyword>
<dbReference type="AlphaFoldDB" id="A0A6J5A1L0"/>
<evidence type="ECO:0000259" key="7">
    <source>
        <dbReference type="PROSITE" id="PS51900"/>
    </source>
</evidence>
<dbReference type="InterPro" id="IPR044068">
    <property type="entry name" value="CB"/>
</dbReference>
<dbReference type="PROSITE" id="PS51900">
    <property type="entry name" value="CB"/>
    <property type="match status" value="1"/>
</dbReference>
<dbReference type="SUPFAM" id="SSF56349">
    <property type="entry name" value="DNA breaking-rejoining enzymes"/>
    <property type="match status" value="1"/>
</dbReference>
<keyword evidence="9" id="KW-1185">Reference proteome</keyword>
<evidence type="ECO:0000256" key="5">
    <source>
        <dbReference type="SAM" id="MobiDB-lite"/>
    </source>
</evidence>
<dbReference type="Proteomes" id="UP000507979">
    <property type="component" value="Unassembled WGS sequence"/>
</dbReference>
<dbReference type="GO" id="GO:0003677">
    <property type="term" value="F:DNA binding"/>
    <property type="evidence" value="ECO:0007669"/>
    <property type="project" value="UniProtKB-UniRule"/>
</dbReference>
<feature type="region of interest" description="Disordered" evidence="5">
    <location>
        <begin position="320"/>
        <end position="360"/>
    </location>
</feature>
<evidence type="ECO:0000256" key="2">
    <source>
        <dbReference type="ARBA" id="ARBA00023125"/>
    </source>
</evidence>
<evidence type="ECO:0000256" key="1">
    <source>
        <dbReference type="ARBA" id="ARBA00022908"/>
    </source>
</evidence>
<keyword evidence="3" id="KW-0233">DNA recombination</keyword>
<dbReference type="InterPro" id="IPR011010">
    <property type="entry name" value="DNA_brk_join_enz"/>
</dbReference>
<proteinExistence type="predicted"/>
<dbReference type="GeneID" id="92896354"/>
<dbReference type="InterPro" id="IPR010998">
    <property type="entry name" value="Integrase_recombinase_N"/>
</dbReference>
<organism evidence="8 9">
    <name type="scientific">Achromobacter insuavis</name>
    <dbReference type="NCBI Taxonomy" id="1287735"/>
    <lineage>
        <taxon>Bacteria</taxon>
        <taxon>Pseudomonadati</taxon>
        <taxon>Pseudomonadota</taxon>
        <taxon>Betaproteobacteria</taxon>
        <taxon>Burkholderiales</taxon>
        <taxon>Alcaligenaceae</taxon>
        <taxon>Achromobacter</taxon>
    </lineage>
</organism>
<dbReference type="PROSITE" id="PS51898">
    <property type="entry name" value="TYR_RECOMBINASE"/>
    <property type="match status" value="1"/>
</dbReference>
<feature type="domain" description="Core-binding (CB)" evidence="7">
    <location>
        <begin position="64"/>
        <end position="161"/>
    </location>
</feature>